<protein>
    <submittedName>
        <fullName evidence="2">Uncharacterized protein</fullName>
    </submittedName>
</protein>
<reference evidence="2 3" key="1">
    <citation type="submission" date="2016-01" db="EMBL/GenBank/DDBJ databases">
        <title>Investigation of taxonomic status of Bacillus aminovorans.</title>
        <authorList>
            <person name="Verma A."/>
            <person name="Pal Y."/>
            <person name="Krishnamurthi S."/>
        </authorList>
    </citation>
    <scope>NUCLEOTIDE SEQUENCE [LARGE SCALE GENOMIC DNA]</scope>
    <source>
        <strain evidence="2 3">DSM 1314</strain>
    </source>
</reference>
<accession>A0A177L4Y6</accession>
<sequence length="117" mass="13114">MFSLFHFGKGIFQCEEDVFYFTLDELISLLEKLENRYSGNVQEVVEERKNQHELNQKLKSPRVMTSEGEIITGKLRDVNAPEGAIVGTAVSAGVVDGVARVNLRPDRRMQSSIVAKS</sequence>
<dbReference type="Proteomes" id="UP000076935">
    <property type="component" value="Unassembled WGS sequence"/>
</dbReference>
<comment type="caution">
    <text evidence="2">The sequence shown here is derived from an EMBL/GenBank/DDBJ whole genome shotgun (WGS) entry which is preliminary data.</text>
</comment>
<proteinExistence type="predicted"/>
<keyword evidence="1" id="KW-0175">Coiled coil</keyword>
<evidence type="ECO:0000256" key="1">
    <source>
        <dbReference type="SAM" id="Coils"/>
    </source>
</evidence>
<organism evidence="2 3">
    <name type="scientific">Domibacillus aminovorans</name>
    <dbReference type="NCBI Taxonomy" id="29332"/>
    <lineage>
        <taxon>Bacteria</taxon>
        <taxon>Bacillati</taxon>
        <taxon>Bacillota</taxon>
        <taxon>Bacilli</taxon>
        <taxon>Bacillales</taxon>
        <taxon>Bacillaceae</taxon>
        <taxon>Domibacillus</taxon>
    </lineage>
</organism>
<dbReference type="EMBL" id="LQWY01000038">
    <property type="protein sequence ID" value="OAH60406.1"/>
    <property type="molecule type" value="Genomic_DNA"/>
</dbReference>
<keyword evidence="3" id="KW-1185">Reference proteome</keyword>
<feature type="coiled-coil region" evidence="1">
    <location>
        <begin position="23"/>
        <end position="50"/>
    </location>
</feature>
<evidence type="ECO:0000313" key="3">
    <source>
        <dbReference type="Proteomes" id="UP000076935"/>
    </source>
</evidence>
<gene>
    <name evidence="2" type="ORF">AWH49_16220</name>
</gene>
<dbReference type="AlphaFoldDB" id="A0A177L4Y6"/>
<name>A0A177L4Y6_9BACI</name>
<evidence type="ECO:0000313" key="2">
    <source>
        <dbReference type="EMBL" id="OAH60406.1"/>
    </source>
</evidence>